<reference evidence="2" key="1">
    <citation type="journal article" date="2010" name="Nat. Biotechnol.">
        <title>Draft genome sequence of the oilseed species Ricinus communis.</title>
        <authorList>
            <person name="Chan A.P."/>
            <person name="Crabtree J."/>
            <person name="Zhao Q."/>
            <person name="Lorenzi H."/>
            <person name="Orvis J."/>
            <person name="Puiu D."/>
            <person name="Melake-Berhan A."/>
            <person name="Jones K.M."/>
            <person name="Redman J."/>
            <person name="Chen G."/>
            <person name="Cahoon E.B."/>
            <person name="Gedil M."/>
            <person name="Stanke M."/>
            <person name="Haas B.J."/>
            <person name="Wortman J.R."/>
            <person name="Fraser-Liggett C.M."/>
            <person name="Ravel J."/>
            <person name="Rabinowicz P.D."/>
        </authorList>
    </citation>
    <scope>NUCLEOTIDE SEQUENCE [LARGE SCALE GENOMIC DNA]</scope>
    <source>
        <strain evidence="2">cv. Hale</strain>
    </source>
</reference>
<sequence length="116" mass="12860">MQTDFRPPWKHLTPRHTPESDCIDLQTADVSAVFLSDAQSVLPSHAACAVINAHLPRSDDVKRRRHSWLSDGPATSLGLQNRKEAHLGASIRGLRITRAHLIYSSIATLTRLTGWS</sequence>
<name>B9TED6_RICCO</name>
<keyword evidence="2" id="KW-1185">Reference proteome</keyword>
<dbReference type="Proteomes" id="UP000008311">
    <property type="component" value="Unassembled WGS sequence"/>
</dbReference>
<evidence type="ECO:0000313" key="1">
    <source>
        <dbReference type="EMBL" id="EEF25776.1"/>
    </source>
</evidence>
<accession>B9TED6</accession>
<protein>
    <submittedName>
        <fullName evidence="1">Uncharacterized protein</fullName>
    </submittedName>
</protein>
<dbReference type="AlphaFoldDB" id="B9TED6"/>
<organism evidence="1 2">
    <name type="scientific">Ricinus communis</name>
    <name type="common">Castor bean</name>
    <dbReference type="NCBI Taxonomy" id="3988"/>
    <lineage>
        <taxon>Eukaryota</taxon>
        <taxon>Viridiplantae</taxon>
        <taxon>Streptophyta</taxon>
        <taxon>Embryophyta</taxon>
        <taxon>Tracheophyta</taxon>
        <taxon>Spermatophyta</taxon>
        <taxon>Magnoliopsida</taxon>
        <taxon>eudicotyledons</taxon>
        <taxon>Gunneridae</taxon>
        <taxon>Pentapetalae</taxon>
        <taxon>rosids</taxon>
        <taxon>fabids</taxon>
        <taxon>Malpighiales</taxon>
        <taxon>Euphorbiaceae</taxon>
        <taxon>Acalyphoideae</taxon>
        <taxon>Acalypheae</taxon>
        <taxon>Ricinus</taxon>
    </lineage>
</organism>
<dbReference type="InParanoid" id="B9TED6"/>
<proteinExistence type="predicted"/>
<gene>
    <name evidence="1" type="ORF">RCOM_1798580</name>
</gene>
<dbReference type="EMBL" id="EQ978945">
    <property type="protein sequence ID" value="EEF25776.1"/>
    <property type="molecule type" value="Genomic_DNA"/>
</dbReference>
<evidence type="ECO:0000313" key="2">
    <source>
        <dbReference type="Proteomes" id="UP000008311"/>
    </source>
</evidence>